<proteinExistence type="predicted"/>
<dbReference type="PANTHER" id="PTHR47326:SF1">
    <property type="entry name" value="HTH PSQ-TYPE DOMAIN-CONTAINING PROTEIN"/>
    <property type="match status" value="1"/>
</dbReference>
<dbReference type="InterPro" id="IPR032135">
    <property type="entry name" value="DUF4817"/>
</dbReference>
<sequence>MEYKFIEYADMHLMYGLAPCNALEARRLYHERFPNRTLPNQKTFQWVDQRLRENGGQFILIRKFGKKSTDADLRRTVHTPQLVENILNAVHDTLSTSTQRLSTQLNASKTIVHKVLKGQLLYSYYLQKVHELIPEDFPHRMQFANWLLDQQRNNVNFISNILFTDEASFTKKCITNLHNADVWADENPHATVVSHYQHQFQSINIWAEIIGNFLIGPLVLPERLNGQLYLEFLQNDFPDLIEDLPLETRRNMYFMHDRAPAHYSNNQSVIVVRLIVCDMPKQLNSCCQELVASLICYFGKERDNNGSLLPITSVRKFVFHS</sequence>
<dbReference type="InterPro" id="IPR036397">
    <property type="entry name" value="RNaseH_sf"/>
</dbReference>
<evidence type="ECO:0000313" key="2">
    <source>
        <dbReference type="EMBL" id="KAJ8957202.1"/>
    </source>
</evidence>
<dbReference type="PANTHER" id="PTHR47326">
    <property type="entry name" value="TRANSPOSABLE ELEMENT TC3 TRANSPOSASE-LIKE PROTEIN"/>
    <property type="match status" value="1"/>
</dbReference>
<accession>A0AAV8Z126</accession>
<protein>
    <recommendedName>
        <fullName evidence="1">DUF4817 domain-containing protein</fullName>
    </recommendedName>
</protein>
<dbReference type="AlphaFoldDB" id="A0AAV8Z126"/>
<gene>
    <name evidence="2" type="ORF">NQ318_007764</name>
</gene>
<comment type="caution">
    <text evidence="2">The sequence shown here is derived from an EMBL/GenBank/DDBJ whole genome shotgun (WGS) entry which is preliminary data.</text>
</comment>
<reference evidence="2" key="1">
    <citation type="journal article" date="2023" name="Insect Mol. Biol.">
        <title>Genome sequencing provides insights into the evolution of gene families encoding plant cell wall-degrading enzymes in longhorned beetles.</title>
        <authorList>
            <person name="Shin N.R."/>
            <person name="Okamura Y."/>
            <person name="Kirsch R."/>
            <person name="Pauchet Y."/>
        </authorList>
    </citation>
    <scope>NUCLEOTIDE SEQUENCE</scope>
    <source>
        <strain evidence="2">AMC_N1</strain>
    </source>
</reference>
<dbReference type="Gene3D" id="3.30.420.10">
    <property type="entry name" value="Ribonuclease H-like superfamily/Ribonuclease H"/>
    <property type="match status" value="1"/>
</dbReference>
<evidence type="ECO:0000259" key="1">
    <source>
        <dbReference type="Pfam" id="PF16087"/>
    </source>
</evidence>
<evidence type="ECO:0000313" key="3">
    <source>
        <dbReference type="Proteomes" id="UP001162162"/>
    </source>
</evidence>
<organism evidence="2 3">
    <name type="scientific">Aromia moschata</name>
    <dbReference type="NCBI Taxonomy" id="1265417"/>
    <lineage>
        <taxon>Eukaryota</taxon>
        <taxon>Metazoa</taxon>
        <taxon>Ecdysozoa</taxon>
        <taxon>Arthropoda</taxon>
        <taxon>Hexapoda</taxon>
        <taxon>Insecta</taxon>
        <taxon>Pterygota</taxon>
        <taxon>Neoptera</taxon>
        <taxon>Endopterygota</taxon>
        <taxon>Coleoptera</taxon>
        <taxon>Polyphaga</taxon>
        <taxon>Cucujiformia</taxon>
        <taxon>Chrysomeloidea</taxon>
        <taxon>Cerambycidae</taxon>
        <taxon>Cerambycinae</taxon>
        <taxon>Callichromatini</taxon>
        <taxon>Aromia</taxon>
    </lineage>
</organism>
<dbReference type="GO" id="GO:0003676">
    <property type="term" value="F:nucleic acid binding"/>
    <property type="evidence" value="ECO:0007669"/>
    <property type="project" value="InterPro"/>
</dbReference>
<dbReference type="Proteomes" id="UP001162162">
    <property type="component" value="Unassembled WGS sequence"/>
</dbReference>
<keyword evidence="3" id="KW-1185">Reference proteome</keyword>
<dbReference type="Pfam" id="PF16087">
    <property type="entry name" value="DUF4817"/>
    <property type="match status" value="1"/>
</dbReference>
<dbReference type="EMBL" id="JAPWTK010000024">
    <property type="protein sequence ID" value="KAJ8957202.1"/>
    <property type="molecule type" value="Genomic_DNA"/>
</dbReference>
<feature type="domain" description="DUF4817" evidence="1">
    <location>
        <begin position="7"/>
        <end position="55"/>
    </location>
</feature>
<name>A0AAV8Z126_9CUCU</name>